<accession>A0A0L0FJ40</accession>
<protein>
    <submittedName>
        <fullName evidence="2">Uncharacterized protein</fullName>
    </submittedName>
</protein>
<reference evidence="2 3" key="1">
    <citation type="submission" date="2011-02" db="EMBL/GenBank/DDBJ databases">
        <title>The Genome Sequence of Sphaeroforma arctica JP610.</title>
        <authorList>
            <consortium name="The Broad Institute Genome Sequencing Platform"/>
            <person name="Russ C."/>
            <person name="Cuomo C."/>
            <person name="Young S.K."/>
            <person name="Zeng Q."/>
            <person name="Gargeya S."/>
            <person name="Alvarado L."/>
            <person name="Berlin A."/>
            <person name="Chapman S.B."/>
            <person name="Chen Z."/>
            <person name="Freedman E."/>
            <person name="Gellesch M."/>
            <person name="Goldberg J."/>
            <person name="Griggs A."/>
            <person name="Gujja S."/>
            <person name="Heilman E."/>
            <person name="Heiman D."/>
            <person name="Howarth C."/>
            <person name="Mehta T."/>
            <person name="Neiman D."/>
            <person name="Pearson M."/>
            <person name="Roberts A."/>
            <person name="Saif S."/>
            <person name="Shea T."/>
            <person name="Shenoy N."/>
            <person name="Sisk P."/>
            <person name="Stolte C."/>
            <person name="Sykes S."/>
            <person name="White J."/>
            <person name="Yandava C."/>
            <person name="Burger G."/>
            <person name="Gray M.W."/>
            <person name="Holland P.W.H."/>
            <person name="King N."/>
            <person name="Lang F.B.F."/>
            <person name="Roger A.J."/>
            <person name="Ruiz-Trillo I."/>
            <person name="Haas B."/>
            <person name="Nusbaum C."/>
            <person name="Birren B."/>
        </authorList>
    </citation>
    <scope>NUCLEOTIDE SEQUENCE [LARGE SCALE GENOMIC DNA]</scope>
    <source>
        <strain evidence="2 3">JP610</strain>
    </source>
</reference>
<organism evidence="2 3">
    <name type="scientific">Sphaeroforma arctica JP610</name>
    <dbReference type="NCBI Taxonomy" id="667725"/>
    <lineage>
        <taxon>Eukaryota</taxon>
        <taxon>Ichthyosporea</taxon>
        <taxon>Ichthyophonida</taxon>
        <taxon>Sphaeroforma</taxon>
    </lineage>
</organism>
<evidence type="ECO:0000313" key="2">
    <source>
        <dbReference type="EMBL" id="KNC76775.1"/>
    </source>
</evidence>
<dbReference type="RefSeq" id="XP_014150677.1">
    <property type="nucleotide sequence ID" value="XM_014295202.1"/>
</dbReference>
<dbReference type="GeneID" id="25911247"/>
<dbReference type="EMBL" id="KQ242967">
    <property type="protein sequence ID" value="KNC76775.1"/>
    <property type="molecule type" value="Genomic_DNA"/>
</dbReference>
<evidence type="ECO:0000313" key="3">
    <source>
        <dbReference type="Proteomes" id="UP000054560"/>
    </source>
</evidence>
<feature type="region of interest" description="Disordered" evidence="1">
    <location>
        <begin position="45"/>
        <end position="71"/>
    </location>
</feature>
<feature type="compositionally biased region" description="Acidic residues" evidence="1">
    <location>
        <begin position="53"/>
        <end position="69"/>
    </location>
</feature>
<name>A0A0L0FJ40_9EUKA</name>
<dbReference type="eggNOG" id="ENOG502SZJJ">
    <property type="taxonomic scope" value="Eukaryota"/>
</dbReference>
<evidence type="ECO:0000256" key="1">
    <source>
        <dbReference type="SAM" id="MobiDB-lite"/>
    </source>
</evidence>
<dbReference type="Proteomes" id="UP000054560">
    <property type="component" value="Unassembled WGS sequence"/>
</dbReference>
<proteinExistence type="predicted"/>
<dbReference type="AlphaFoldDB" id="A0A0L0FJ40"/>
<keyword evidence="3" id="KW-1185">Reference proteome</keyword>
<sequence>MDEELPIFYTRRAALRQRLANAINEDTYSASDVLSNILRTTEDSGINTSSIDKEEDSESSSDEDSESEDNTTTAMIITTILTVLTNVIPVLEQSNIVPRGSLVYRFGPLFDEIAGHMLQMNSFHVDMRMSLPQFLILKQAITPMCERDEVMGSLRNGSIDVGVRLATSRMLAGSQVADLKCTHVKHKSTVYAIFKRVVRAINEVSNLDALRIRFSTTTQECKEIAEGFRQRPTFGVIAYWVGALDGLFRLFSGHKMALGVNCQEQLLVHLLAPYMTSVP</sequence>
<gene>
    <name evidence="2" type="ORF">SARC_10743</name>
</gene>